<feature type="region of interest" description="Disordered" evidence="1">
    <location>
        <begin position="73"/>
        <end position="150"/>
    </location>
</feature>
<name>A0A9Q0UFH8_9ROSI</name>
<keyword evidence="3" id="KW-1185">Reference proteome</keyword>
<proteinExistence type="predicted"/>
<gene>
    <name evidence="2" type="ORF">OIU74_006845</name>
</gene>
<dbReference type="Proteomes" id="UP001151752">
    <property type="component" value="Chromosome 11"/>
</dbReference>
<protein>
    <submittedName>
        <fullName evidence="2">Uncharacterized protein</fullName>
    </submittedName>
</protein>
<evidence type="ECO:0000256" key="1">
    <source>
        <dbReference type="SAM" id="MobiDB-lite"/>
    </source>
</evidence>
<evidence type="ECO:0000313" key="3">
    <source>
        <dbReference type="Proteomes" id="UP001151752"/>
    </source>
</evidence>
<organism evidence="2 3">
    <name type="scientific">Salix koriyanagi</name>
    <dbReference type="NCBI Taxonomy" id="2511006"/>
    <lineage>
        <taxon>Eukaryota</taxon>
        <taxon>Viridiplantae</taxon>
        <taxon>Streptophyta</taxon>
        <taxon>Embryophyta</taxon>
        <taxon>Tracheophyta</taxon>
        <taxon>Spermatophyta</taxon>
        <taxon>Magnoliopsida</taxon>
        <taxon>eudicotyledons</taxon>
        <taxon>Gunneridae</taxon>
        <taxon>Pentapetalae</taxon>
        <taxon>rosids</taxon>
        <taxon>fabids</taxon>
        <taxon>Malpighiales</taxon>
        <taxon>Salicaceae</taxon>
        <taxon>Saliceae</taxon>
        <taxon>Salix</taxon>
    </lineage>
</organism>
<comment type="caution">
    <text evidence="2">The sequence shown here is derived from an EMBL/GenBank/DDBJ whole genome shotgun (WGS) entry which is preliminary data.</text>
</comment>
<accession>A0A9Q0UFH8</accession>
<dbReference type="AlphaFoldDB" id="A0A9Q0UFH8"/>
<reference evidence="2" key="2">
    <citation type="journal article" date="2023" name="Int. J. Mol. Sci.">
        <title>De Novo Assembly and Annotation of 11 Diverse Shrub Willow (Salix) Genomes Reveals Novel Gene Organization in Sex-Linked Regions.</title>
        <authorList>
            <person name="Hyden B."/>
            <person name="Feng K."/>
            <person name="Yates T.B."/>
            <person name="Jawdy S."/>
            <person name="Cereghino C."/>
            <person name="Smart L.B."/>
            <person name="Muchero W."/>
        </authorList>
    </citation>
    <scope>NUCLEOTIDE SEQUENCE</scope>
    <source>
        <tissue evidence="2">Shoot tip</tissue>
    </source>
</reference>
<feature type="compositionally biased region" description="Low complexity" evidence="1">
    <location>
        <begin position="101"/>
        <end position="112"/>
    </location>
</feature>
<feature type="compositionally biased region" description="Low complexity" evidence="1">
    <location>
        <begin position="74"/>
        <end position="86"/>
    </location>
</feature>
<dbReference type="EMBL" id="JAPFFM010000012">
    <property type="protein sequence ID" value="KAJ6728842.1"/>
    <property type="molecule type" value="Genomic_DNA"/>
</dbReference>
<sequence length="150" mass="16819">MTTRRPRRQPDHHIESYPYPAAIFDEASYPITNDIYPIMDESFVGVSSSLDIESAYQSLFDHDAHIGFHYEDPSAVASSSSGPSLRSKSHGTEHTNVITPLSSDNLSSLVSNCQAEDQPINDPSMTPDQYNIIGQSSYQKKRKRELFQHS</sequence>
<feature type="compositionally biased region" description="Polar residues" evidence="1">
    <location>
        <begin position="121"/>
        <end position="138"/>
    </location>
</feature>
<evidence type="ECO:0000313" key="2">
    <source>
        <dbReference type="EMBL" id="KAJ6728842.1"/>
    </source>
</evidence>
<reference evidence="2" key="1">
    <citation type="submission" date="2022-11" db="EMBL/GenBank/DDBJ databases">
        <authorList>
            <person name="Hyden B.L."/>
            <person name="Feng K."/>
            <person name="Yates T."/>
            <person name="Jawdy S."/>
            <person name="Smart L.B."/>
            <person name="Muchero W."/>
        </authorList>
    </citation>
    <scope>NUCLEOTIDE SEQUENCE</scope>
    <source>
        <tissue evidence="2">Shoot tip</tissue>
    </source>
</reference>